<dbReference type="Pfam" id="PF00126">
    <property type="entry name" value="HTH_1"/>
    <property type="match status" value="1"/>
</dbReference>
<dbReference type="InterPro" id="IPR036390">
    <property type="entry name" value="WH_DNA-bd_sf"/>
</dbReference>
<keyword evidence="8" id="KW-1185">Reference proteome</keyword>
<evidence type="ECO:0000256" key="3">
    <source>
        <dbReference type="ARBA" id="ARBA00023125"/>
    </source>
</evidence>
<dbReference type="Pfam" id="PF03466">
    <property type="entry name" value="LysR_substrate"/>
    <property type="match status" value="1"/>
</dbReference>
<protein>
    <submittedName>
        <fullName evidence="7">Hydrogen peroxide-inducible genes activator</fullName>
    </submittedName>
</protein>
<organism evidence="7 8">
    <name type="scientific">Marinomonas transparens</name>
    <dbReference type="NCBI Taxonomy" id="2795388"/>
    <lineage>
        <taxon>Bacteria</taxon>
        <taxon>Pseudomonadati</taxon>
        <taxon>Pseudomonadota</taxon>
        <taxon>Gammaproteobacteria</taxon>
        <taxon>Oceanospirillales</taxon>
        <taxon>Oceanospirillaceae</taxon>
        <taxon>Marinomonas</taxon>
    </lineage>
</organism>
<gene>
    <name evidence="7" type="ORF">I8J31_01980</name>
</gene>
<feature type="domain" description="HTH lysR-type" evidence="6">
    <location>
        <begin position="1"/>
        <end position="58"/>
    </location>
</feature>
<evidence type="ECO:0000256" key="5">
    <source>
        <dbReference type="ARBA" id="ARBA00023163"/>
    </source>
</evidence>
<comment type="caution">
    <text evidence="7">The sequence shown here is derived from an EMBL/GenBank/DDBJ whole genome shotgun (WGS) entry which is preliminary data.</text>
</comment>
<dbReference type="CDD" id="cd08411">
    <property type="entry name" value="PBP2_OxyR"/>
    <property type="match status" value="1"/>
</dbReference>
<evidence type="ECO:0000313" key="7">
    <source>
        <dbReference type="EMBL" id="MBJ7536445.1"/>
    </source>
</evidence>
<dbReference type="PANTHER" id="PTHR30346">
    <property type="entry name" value="TRANSCRIPTIONAL DUAL REGULATOR HCAR-RELATED"/>
    <property type="match status" value="1"/>
</dbReference>
<dbReference type="InterPro" id="IPR005119">
    <property type="entry name" value="LysR_subst-bd"/>
</dbReference>
<keyword evidence="2" id="KW-0805">Transcription regulation</keyword>
<keyword evidence="5" id="KW-0804">Transcription</keyword>
<dbReference type="FunFam" id="1.10.10.10:FF:000001">
    <property type="entry name" value="LysR family transcriptional regulator"/>
    <property type="match status" value="1"/>
</dbReference>
<dbReference type="RefSeq" id="WP_199466505.1">
    <property type="nucleotide sequence ID" value="NZ_JAEMNX010000001.1"/>
</dbReference>
<evidence type="ECO:0000313" key="8">
    <source>
        <dbReference type="Proteomes" id="UP000628710"/>
    </source>
</evidence>
<evidence type="ECO:0000256" key="2">
    <source>
        <dbReference type="ARBA" id="ARBA00023015"/>
    </source>
</evidence>
<dbReference type="GO" id="GO:0003700">
    <property type="term" value="F:DNA-binding transcription factor activity"/>
    <property type="evidence" value="ECO:0007669"/>
    <property type="project" value="InterPro"/>
</dbReference>
<dbReference type="AlphaFoldDB" id="A0A934JI33"/>
<keyword evidence="4" id="KW-0010">Activator</keyword>
<dbReference type="SUPFAM" id="SSF53850">
    <property type="entry name" value="Periplasmic binding protein-like II"/>
    <property type="match status" value="1"/>
</dbReference>
<dbReference type="Proteomes" id="UP000628710">
    <property type="component" value="Unassembled WGS sequence"/>
</dbReference>
<proteinExistence type="inferred from homology"/>
<dbReference type="PRINTS" id="PR00039">
    <property type="entry name" value="HTHLYSR"/>
</dbReference>
<dbReference type="PANTHER" id="PTHR30346:SF26">
    <property type="entry name" value="HYDROGEN PEROXIDE-INDUCIBLE GENES ACTIVATOR"/>
    <property type="match status" value="1"/>
</dbReference>
<dbReference type="Gene3D" id="1.10.10.10">
    <property type="entry name" value="Winged helix-like DNA-binding domain superfamily/Winged helix DNA-binding domain"/>
    <property type="match status" value="1"/>
</dbReference>
<evidence type="ECO:0000256" key="4">
    <source>
        <dbReference type="ARBA" id="ARBA00023159"/>
    </source>
</evidence>
<evidence type="ECO:0000259" key="6">
    <source>
        <dbReference type="PROSITE" id="PS50931"/>
    </source>
</evidence>
<keyword evidence="3" id="KW-0238">DNA-binding</keyword>
<dbReference type="GO" id="GO:0032993">
    <property type="term" value="C:protein-DNA complex"/>
    <property type="evidence" value="ECO:0007669"/>
    <property type="project" value="TreeGrafter"/>
</dbReference>
<dbReference type="GO" id="GO:0003677">
    <property type="term" value="F:DNA binding"/>
    <property type="evidence" value="ECO:0007669"/>
    <property type="project" value="UniProtKB-KW"/>
</dbReference>
<dbReference type="SUPFAM" id="SSF46785">
    <property type="entry name" value="Winged helix' DNA-binding domain"/>
    <property type="match status" value="1"/>
</dbReference>
<dbReference type="EMBL" id="JAEMNX010000001">
    <property type="protein sequence ID" value="MBJ7536445.1"/>
    <property type="molecule type" value="Genomic_DNA"/>
</dbReference>
<evidence type="ECO:0000256" key="1">
    <source>
        <dbReference type="ARBA" id="ARBA00009437"/>
    </source>
</evidence>
<dbReference type="PROSITE" id="PS50931">
    <property type="entry name" value="HTH_LYSR"/>
    <property type="match status" value="1"/>
</dbReference>
<dbReference type="Gene3D" id="3.40.190.10">
    <property type="entry name" value="Periplasmic binding protein-like II"/>
    <property type="match status" value="2"/>
</dbReference>
<name>A0A934JI33_9GAMM</name>
<dbReference type="InterPro" id="IPR000847">
    <property type="entry name" value="LysR_HTH_N"/>
</dbReference>
<accession>A0A934JI33</accession>
<comment type="similarity">
    <text evidence="1">Belongs to the LysR transcriptional regulatory family.</text>
</comment>
<reference evidence="7" key="1">
    <citation type="submission" date="2020-12" db="EMBL/GenBank/DDBJ databases">
        <title>Marinomonas arctica sp. nov., a psychrotolerant bacterium isolated from the Arctic.</title>
        <authorList>
            <person name="Zhang Y."/>
        </authorList>
    </citation>
    <scope>NUCLEOTIDE SEQUENCE</scope>
    <source>
        <strain evidence="7">C1424</strain>
    </source>
</reference>
<dbReference type="InterPro" id="IPR036388">
    <property type="entry name" value="WH-like_DNA-bd_sf"/>
</dbReference>
<sequence length="303" mass="33490">MTLTELKYIVMLAEEKHFGRAADRCYVSQPTLSVAVKKLEEELGTAIFERSKSSVYVTPLGEQIITQAKRVLDQAGIIKELASSGKNQLKGPLKVGAIFTIAPYLFPFMIPSLSNITSGMPLVIEEDLTENLRPKLRNGELDAIIVALPFREPDVVTQPIYEEDFVVLMPKNHSWAKLDTIETDQLSTDNLLLLGKGHCFSEQVLEACPLIKEGDLDDGRTIVNGSSLETIRYMVASGLGVTVLPKSAVTNINHDMLEVRPFSDPVPKRTVALAWRASFPRPKAIEAVSQSIRDACKQLKLQS</sequence>